<dbReference type="PROSITE" id="PS50088">
    <property type="entry name" value="ANK_REPEAT"/>
    <property type="match status" value="2"/>
</dbReference>
<evidence type="ECO:0000256" key="1">
    <source>
        <dbReference type="PROSITE-ProRule" id="PRU00023"/>
    </source>
</evidence>
<sequence>MERKLTEAAQSGDINILYELLRLDPTLLDKFDKPSFMDTPLHTAAAAGSTHFALEVLNLKPSFGIKLNPNGYTPLDLALQNGRFQTVKRLIQQDPELIRGKGRERYTPLHHIAEVGNADLLADFLVTCPKSIQDLTIRGETAVHIAVRNTKLGALKVLLGWLHRTNNEQILNRKDDNGDTVLHVAASTNQLEVVRLLINKVKINEKNLEGLTCLDTFTGLAIAGDEKIAKALRGAGAKTSSALPPVDTLADVLSSKESLTRKALRQMAQCDVGLDGLSSEMRNALLVVAVLIATATYQAVLSPPGGISSGGDTTLFFSNSSDISPISDFTRKTKITDSTGKVQMGETYFYVFIILNTVAFAASLGIIFSLLPTSRYNLLLFIPLLTLLMSYTFSITIIAPHSRSLQVHAFYPVMIGFGFTMLIMRYKFPEFLEQAPNRCMINFYKRDQMERYVIRGGGAHVNQV</sequence>
<evidence type="ECO:0000313" key="4">
    <source>
        <dbReference type="Proteomes" id="UP001652660"/>
    </source>
</evidence>
<gene>
    <name evidence="5" type="primary">LOC113739460</name>
</gene>
<dbReference type="PROSITE" id="PS50297">
    <property type="entry name" value="ANK_REP_REGION"/>
    <property type="match status" value="2"/>
</dbReference>
<dbReference type="OrthoDB" id="674805at2759"/>
<accession>A0A6P6X4U4</accession>
<protein>
    <submittedName>
        <fullName evidence="5">Ankyrin repeat-containing protein BDA1-like</fullName>
    </submittedName>
</protein>
<dbReference type="AlphaFoldDB" id="A0A6P6X4U4"/>
<dbReference type="SUPFAM" id="SSF48403">
    <property type="entry name" value="Ankyrin repeat"/>
    <property type="match status" value="1"/>
</dbReference>
<feature type="repeat" description="ANK" evidence="1">
    <location>
        <begin position="177"/>
        <end position="200"/>
    </location>
</feature>
<feature type="repeat" description="ANK" evidence="1">
    <location>
        <begin position="70"/>
        <end position="97"/>
    </location>
</feature>
<organism evidence="4 5">
    <name type="scientific">Coffea arabica</name>
    <name type="common">Arabian coffee</name>
    <dbReference type="NCBI Taxonomy" id="13443"/>
    <lineage>
        <taxon>Eukaryota</taxon>
        <taxon>Viridiplantae</taxon>
        <taxon>Streptophyta</taxon>
        <taxon>Embryophyta</taxon>
        <taxon>Tracheophyta</taxon>
        <taxon>Spermatophyta</taxon>
        <taxon>Magnoliopsida</taxon>
        <taxon>eudicotyledons</taxon>
        <taxon>Gunneridae</taxon>
        <taxon>Pentapetalae</taxon>
        <taxon>asterids</taxon>
        <taxon>lamiids</taxon>
        <taxon>Gentianales</taxon>
        <taxon>Rubiaceae</taxon>
        <taxon>Ixoroideae</taxon>
        <taxon>Gardenieae complex</taxon>
        <taxon>Bertiereae - Coffeeae clade</taxon>
        <taxon>Coffeeae</taxon>
        <taxon>Coffea</taxon>
    </lineage>
</organism>
<keyword evidence="4" id="KW-1185">Reference proteome</keyword>
<dbReference type="Proteomes" id="UP001652660">
    <property type="component" value="Chromosome 4c"/>
</dbReference>
<feature type="transmembrane region" description="Helical" evidence="2">
    <location>
        <begin position="405"/>
        <end position="424"/>
    </location>
</feature>
<evidence type="ECO:0000256" key="2">
    <source>
        <dbReference type="SAM" id="Phobius"/>
    </source>
</evidence>
<evidence type="ECO:0000259" key="3">
    <source>
        <dbReference type="Pfam" id="PF13962"/>
    </source>
</evidence>
<keyword evidence="2" id="KW-0472">Membrane</keyword>
<dbReference type="Pfam" id="PF12796">
    <property type="entry name" value="Ank_2"/>
    <property type="match status" value="2"/>
</dbReference>
<dbReference type="PANTHER" id="PTHR24128">
    <property type="entry name" value="HOMEOBOX PROTEIN WARIAI"/>
    <property type="match status" value="1"/>
</dbReference>
<feature type="domain" description="PGG" evidence="3">
    <location>
        <begin position="280"/>
        <end position="376"/>
    </location>
</feature>
<dbReference type="Gene3D" id="1.25.40.20">
    <property type="entry name" value="Ankyrin repeat-containing domain"/>
    <property type="match status" value="1"/>
</dbReference>
<keyword evidence="1" id="KW-0040">ANK repeat</keyword>
<dbReference type="Pfam" id="PF13962">
    <property type="entry name" value="PGG"/>
    <property type="match status" value="1"/>
</dbReference>
<feature type="transmembrane region" description="Helical" evidence="2">
    <location>
        <begin position="348"/>
        <end position="371"/>
    </location>
</feature>
<proteinExistence type="predicted"/>
<dbReference type="InterPro" id="IPR002110">
    <property type="entry name" value="Ankyrin_rpt"/>
</dbReference>
<keyword evidence="2" id="KW-0812">Transmembrane</keyword>
<reference evidence="4" key="1">
    <citation type="journal article" date="2025" name="Foods">
        <title>Unveiling the Microbial Signatures of Arabica Coffee Cherries: Insights into Ripeness Specific Diversity, Functional Traits, and Implications for Quality and Safety.</title>
        <authorList>
            <consortium name="RefSeq"/>
            <person name="Tenea G.N."/>
            <person name="Cifuentes V."/>
            <person name="Reyes P."/>
            <person name="Cevallos-Vallejos M."/>
        </authorList>
    </citation>
    <scope>NUCLEOTIDE SEQUENCE [LARGE SCALE GENOMIC DNA]</scope>
</reference>
<name>A0A6P6X4U4_COFAR</name>
<dbReference type="InterPro" id="IPR036770">
    <property type="entry name" value="Ankyrin_rpt-contain_sf"/>
</dbReference>
<dbReference type="InterPro" id="IPR026961">
    <property type="entry name" value="PGG_dom"/>
</dbReference>
<reference evidence="5" key="2">
    <citation type="submission" date="2025-08" db="UniProtKB">
        <authorList>
            <consortium name="RefSeq"/>
        </authorList>
    </citation>
    <scope>IDENTIFICATION</scope>
    <source>
        <tissue evidence="5">Leaves</tissue>
    </source>
</reference>
<dbReference type="RefSeq" id="XP_027122479.2">
    <property type="nucleotide sequence ID" value="XM_027266678.2"/>
</dbReference>
<dbReference type="PANTHER" id="PTHR24128:SF24">
    <property type="entry name" value="ANKYRIN REPEAT PROTEIN"/>
    <property type="match status" value="1"/>
</dbReference>
<evidence type="ECO:0000313" key="5">
    <source>
        <dbReference type="RefSeq" id="XP_027122479.2"/>
    </source>
</evidence>
<feature type="transmembrane region" description="Helical" evidence="2">
    <location>
        <begin position="378"/>
        <end position="399"/>
    </location>
</feature>
<feature type="transmembrane region" description="Helical" evidence="2">
    <location>
        <begin position="284"/>
        <end position="301"/>
    </location>
</feature>
<dbReference type="SMART" id="SM00248">
    <property type="entry name" value="ANK"/>
    <property type="match status" value="5"/>
</dbReference>
<dbReference type="GeneID" id="113739460"/>
<keyword evidence="2" id="KW-1133">Transmembrane helix</keyword>